<dbReference type="Pfam" id="PF12762">
    <property type="entry name" value="DDE_Tnp_IS1595"/>
    <property type="match status" value="1"/>
</dbReference>
<dbReference type="EMBL" id="PFAH01000006">
    <property type="protein sequence ID" value="PIR98021.1"/>
    <property type="molecule type" value="Genomic_DNA"/>
</dbReference>
<accession>A0A2H0VG16</accession>
<feature type="domain" description="ISXO2-like transposase" evidence="1">
    <location>
        <begin position="125"/>
        <end position="273"/>
    </location>
</feature>
<dbReference type="InterPro" id="IPR024445">
    <property type="entry name" value="Tnp_ISXO2-like"/>
</dbReference>
<gene>
    <name evidence="2" type="ORF">COT89_01545</name>
</gene>
<dbReference type="PANTHER" id="PTHR47163">
    <property type="entry name" value="DDE_TNP_IS1595 DOMAIN-CONTAINING PROTEIN"/>
    <property type="match status" value="1"/>
</dbReference>
<dbReference type="NCBIfam" id="NF033547">
    <property type="entry name" value="transpos_IS1595"/>
    <property type="match status" value="1"/>
</dbReference>
<comment type="caution">
    <text evidence="2">The sequence shown here is derived from an EMBL/GenBank/DDBJ whole genome shotgun (WGS) entry which is preliminary data.</text>
</comment>
<dbReference type="AlphaFoldDB" id="A0A2H0VG16"/>
<dbReference type="InterPro" id="IPR024442">
    <property type="entry name" value="Transposase_Zn_ribbon"/>
</dbReference>
<name>A0A2H0VG16_9BACT</name>
<sequence>MMKFNSLLEFTDYFKNEATCQEYFESIRFKDGEYCAHCGHGKIYRMSNARFRCAKCRKDFTIKTGTVFQKSRVSLRKWFMAIYLLSTAKKGISSVELAKKVGVTQSTAWFMDHRIREAMKKNGGQLFGTVEVDETYVGGRERNKHYSKRFKKTQGRSTLNKTPVIGLVARGGEVRATAVDDVRMRTIEKHIIENVKIGSRIYSDTFPSYNKVGKLYNHDSVNHNRRQYVKGEVHTNTIENFWATFKRGHYGTYHYMSKEHLQRYIDEFIYRFNTRSEELTDLFADLVSRVSESNPLPRKELINA</sequence>
<reference evidence="3" key="1">
    <citation type="submission" date="2017-09" db="EMBL/GenBank/DDBJ databases">
        <title>Depth-based differentiation of microbial function through sediment-hosted aquifers and enrichment of novel symbionts in the deep terrestrial subsurface.</title>
        <authorList>
            <person name="Probst A.J."/>
            <person name="Ladd B."/>
            <person name="Jarett J.K."/>
            <person name="Geller-Mcgrath D.E."/>
            <person name="Sieber C.M.K."/>
            <person name="Emerson J.B."/>
            <person name="Anantharaman K."/>
            <person name="Thomas B.C."/>
            <person name="Malmstrom R."/>
            <person name="Stieglmeier M."/>
            <person name="Klingl A."/>
            <person name="Woyke T."/>
            <person name="Ryan C.M."/>
            <person name="Banfield J.F."/>
        </authorList>
    </citation>
    <scope>NUCLEOTIDE SEQUENCE [LARGE SCALE GENOMIC DNA]</scope>
</reference>
<protein>
    <submittedName>
        <fullName evidence="2">IS1595 family transposase</fullName>
    </submittedName>
</protein>
<dbReference type="PANTHER" id="PTHR47163:SF2">
    <property type="entry name" value="SI:DKEY-17M8.2"/>
    <property type="match status" value="1"/>
</dbReference>
<evidence type="ECO:0000259" key="1">
    <source>
        <dbReference type="SMART" id="SM01126"/>
    </source>
</evidence>
<evidence type="ECO:0000313" key="3">
    <source>
        <dbReference type="Proteomes" id="UP000231466"/>
    </source>
</evidence>
<dbReference type="InterPro" id="IPR053164">
    <property type="entry name" value="IS1016-like_transposase"/>
</dbReference>
<proteinExistence type="predicted"/>
<dbReference type="Pfam" id="PF12760">
    <property type="entry name" value="Zn_ribbon_IS1595"/>
    <property type="match status" value="1"/>
</dbReference>
<dbReference type="Proteomes" id="UP000231466">
    <property type="component" value="Unassembled WGS sequence"/>
</dbReference>
<evidence type="ECO:0000313" key="2">
    <source>
        <dbReference type="EMBL" id="PIR98021.1"/>
    </source>
</evidence>
<dbReference type="SMART" id="SM01126">
    <property type="entry name" value="DDE_Tnp_IS1595"/>
    <property type="match status" value="1"/>
</dbReference>
<organism evidence="2 3">
    <name type="scientific">Candidatus Colwellbacteria bacterium CG10_big_fil_rev_8_21_14_0_10_42_22</name>
    <dbReference type="NCBI Taxonomy" id="1974540"/>
    <lineage>
        <taxon>Bacteria</taxon>
        <taxon>Candidatus Colwelliibacteriota</taxon>
    </lineage>
</organism>